<name>A0A975FPS9_9MICO</name>
<dbReference type="Gene3D" id="1.10.10.10">
    <property type="entry name" value="Winged helix-like DNA-binding domain superfamily/Winged helix DNA-binding domain"/>
    <property type="match status" value="1"/>
</dbReference>
<feature type="domain" description="HTH arsR-type" evidence="1">
    <location>
        <begin position="6"/>
        <end position="88"/>
    </location>
</feature>
<dbReference type="SMART" id="SM00418">
    <property type="entry name" value="HTH_ARSR"/>
    <property type="match status" value="1"/>
</dbReference>
<reference evidence="2" key="1">
    <citation type="submission" date="2021-03" db="EMBL/GenBank/DDBJ databases">
        <title>Agromyces archimandritus sp. nov., isolated from the cockroach Archimandrita tessellata.</title>
        <authorList>
            <person name="Guzman J."/>
            <person name="Ortuzar M."/>
            <person name="Poehlein A."/>
            <person name="Daniel R."/>
            <person name="Trujillo M."/>
            <person name="Vilcinskas A."/>
        </authorList>
    </citation>
    <scope>NUCLEOTIDE SEQUENCE</scope>
    <source>
        <strain evidence="2">G127AT</strain>
    </source>
</reference>
<sequence>MSDEPALADVVLHPVRLRIIQQLGGRDRTTAQLRDALPDIAQATLYRHVAALLDAGVVTVVDERRSRGGVERTLALGERMAAVDQAELLAMGGAQLRTAFLNFLGDITGDFDRFLGADTEQSRELVGFARTPLYVNTEDLAAIQAGLAELLAPYLTERADGRRRVNLATILLPEPSDPNSRRVGE</sequence>
<organism evidence="2 3">
    <name type="scientific">Agromyces archimandritae</name>
    <dbReference type="NCBI Taxonomy" id="2781962"/>
    <lineage>
        <taxon>Bacteria</taxon>
        <taxon>Bacillati</taxon>
        <taxon>Actinomycetota</taxon>
        <taxon>Actinomycetes</taxon>
        <taxon>Micrococcales</taxon>
        <taxon>Microbacteriaceae</taxon>
        <taxon>Agromyces</taxon>
    </lineage>
</organism>
<dbReference type="InterPro" id="IPR036388">
    <property type="entry name" value="WH-like_DNA-bd_sf"/>
</dbReference>
<dbReference type="InterPro" id="IPR011991">
    <property type="entry name" value="ArsR-like_HTH"/>
</dbReference>
<dbReference type="Pfam" id="PF12840">
    <property type="entry name" value="HTH_20"/>
    <property type="match status" value="1"/>
</dbReference>
<proteinExistence type="predicted"/>
<evidence type="ECO:0000259" key="1">
    <source>
        <dbReference type="SMART" id="SM00418"/>
    </source>
</evidence>
<dbReference type="InterPro" id="IPR036390">
    <property type="entry name" value="WH_DNA-bd_sf"/>
</dbReference>
<dbReference type="AlphaFoldDB" id="A0A975FPS9"/>
<dbReference type="InterPro" id="IPR001845">
    <property type="entry name" value="HTH_ArsR_DNA-bd_dom"/>
</dbReference>
<evidence type="ECO:0000313" key="3">
    <source>
        <dbReference type="Proteomes" id="UP000671914"/>
    </source>
</evidence>
<dbReference type="Gene3D" id="6.10.140.2180">
    <property type="match status" value="1"/>
</dbReference>
<dbReference type="SUPFAM" id="SSF46785">
    <property type="entry name" value="Winged helix' DNA-binding domain"/>
    <property type="match status" value="1"/>
</dbReference>
<gene>
    <name evidence="2" type="ORF">G127AT_01475</name>
</gene>
<keyword evidence="3" id="KW-1185">Reference proteome</keyword>
<dbReference type="RefSeq" id="WP_210899089.1">
    <property type="nucleotide sequence ID" value="NZ_CP071696.1"/>
</dbReference>
<protein>
    <submittedName>
        <fullName evidence="2">Helix-turn-helix domain-containing protein</fullName>
    </submittedName>
</protein>
<dbReference type="GO" id="GO:0003700">
    <property type="term" value="F:DNA-binding transcription factor activity"/>
    <property type="evidence" value="ECO:0007669"/>
    <property type="project" value="InterPro"/>
</dbReference>
<dbReference type="EMBL" id="CP071696">
    <property type="protein sequence ID" value="QTX04951.1"/>
    <property type="molecule type" value="Genomic_DNA"/>
</dbReference>
<dbReference type="CDD" id="cd00090">
    <property type="entry name" value="HTH_ARSR"/>
    <property type="match status" value="1"/>
</dbReference>
<dbReference type="Proteomes" id="UP000671914">
    <property type="component" value="Chromosome"/>
</dbReference>
<dbReference type="KEGG" id="aarc:G127AT_01475"/>
<accession>A0A975FPS9</accession>
<evidence type="ECO:0000313" key="2">
    <source>
        <dbReference type="EMBL" id="QTX04951.1"/>
    </source>
</evidence>